<evidence type="ECO:0000256" key="3">
    <source>
        <dbReference type="ARBA" id="ARBA00022989"/>
    </source>
</evidence>
<reference evidence="6" key="2">
    <citation type="journal article" date="2021" name="Microbiome">
        <title>Successional dynamics and alternative stable states in a saline activated sludge microbial community over 9 years.</title>
        <authorList>
            <person name="Wang Y."/>
            <person name="Ye J."/>
            <person name="Ju F."/>
            <person name="Liu L."/>
            <person name="Boyd J.A."/>
            <person name="Deng Y."/>
            <person name="Parks D.H."/>
            <person name="Jiang X."/>
            <person name="Yin X."/>
            <person name="Woodcroft B.J."/>
            <person name="Tyson G.W."/>
            <person name="Hugenholtz P."/>
            <person name="Polz M.F."/>
            <person name="Zhang T."/>
        </authorList>
    </citation>
    <scope>NUCLEOTIDE SEQUENCE</scope>
    <source>
        <strain evidence="6">HKST-UBA80</strain>
    </source>
</reference>
<proteinExistence type="predicted"/>
<evidence type="ECO:0000313" key="6">
    <source>
        <dbReference type="EMBL" id="MCA9302235.1"/>
    </source>
</evidence>
<dbReference type="EMBL" id="JAGQNY010000009">
    <property type="protein sequence ID" value="MCA9302235.1"/>
    <property type="molecule type" value="Genomic_DNA"/>
</dbReference>
<dbReference type="GO" id="GO:0012505">
    <property type="term" value="C:endomembrane system"/>
    <property type="evidence" value="ECO:0007669"/>
    <property type="project" value="UniProtKB-SubCell"/>
</dbReference>
<dbReference type="Pfam" id="PF01988">
    <property type="entry name" value="VIT1"/>
    <property type="match status" value="1"/>
</dbReference>
<feature type="transmembrane region" description="Helical" evidence="5">
    <location>
        <begin position="110"/>
        <end position="129"/>
    </location>
</feature>
<evidence type="ECO:0000256" key="5">
    <source>
        <dbReference type="SAM" id="Phobius"/>
    </source>
</evidence>
<name>A0A955E1G6_UNCKA</name>
<reference evidence="6" key="1">
    <citation type="submission" date="2020-04" db="EMBL/GenBank/DDBJ databases">
        <authorList>
            <person name="Zhang T."/>
        </authorList>
    </citation>
    <scope>NUCLEOTIDE SEQUENCE</scope>
    <source>
        <strain evidence="6">HKST-UBA80</strain>
    </source>
</reference>
<dbReference type="PANTHER" id="PTHR31851">
    <property type="entry name" value="FE(2+)/MN(2+) TRANSPORTER PCL1"/>
    <property type="match status" value="1"/>
</dbReference>
<protein>
    <submittedName>
        <fullName evidence="6">VIT1/CCC1 transporter family protein</fullName>
    </submittedName>
</protein>
<accession>A0A955E1G6</accession>
<evidence type="ECO:0000256" key="1">
    <source>
        <dbReference type="ARBA" id="ARBA00004127"/>
    </source>
</evidence>
<organism evidence="6 7">
    <name type="scientific">candidate division WWE3 bacterium</name>
    <dbReference type="NCBI Taxonomy" id="2053526"/>
    <lineage>
        <taxon>Bacteria</taxon>
        <taxon>Katanobacteria</taxon>
    </lineage>
</organism>
<feature type="transmembrane region" description="Helical" evidence="5">
    <location>
        <begin position="85"/>
        <end position="104"/>
    </location>
</feature>
<feature type="transmembrane region" description="Helical" evidence="5">
    <location>
        <begin position="12"/>
        <end position="31"/>
    </location>
</feature>
<evidence type="ECO:0000256" key="4">
    <source>
        <dbReference type="ARBA" id="ARBA00023136"/>
    </source>
</evidence>
<dbReference type="Proteomes" id="UP000714817">
    <property type="component" value="Unassembled WGS sequence"/>
</dbReference>
<keyword evidence="4 5" id="KW-0472">Membrane</keyword>
<keyword evidence="2 5" id="KW-0812">Transmembrane</keyword>
<keyword evidence="3 5" id="KW-1133">Transmembrane helix</keyword>
<feature type="transmembrane region" description="Helical" evidence="5">
    <location>
        <begin position="43"/>
        <end position="64"/>
    </location>
</feature>
<feature type="transmembrane region" description="Helical" evidence="5">
    <location>
        <begin position="141"/>
        <end position="160"/>
    </location>
</feature>
<sequence>MRVIKNTGYFRNILFGAEDSLVSTVGVLFGVASSAQTIDQSQILMTGLIVISVEALSMGAGAFLTETSTHELSKKSYQDKPAIDGLLMFSSYFLFGLIPITPYVLISGPYAKIVSLGATLVALFILGYIPTKKIKAAIRMVVVAGSAAVIGFIIATLFNIS</sequence>
<dbReference type="GO" id="GO:0030026">
    <property type="term" value="P:intracellular manganese ion homeostasis"/>
    <property type="evidence" value="ECO:0007669"/>
    <property type="project" value="InterPro"/>
</dbReference>
<dbReference type="AlphaFoldDB" id="A0A955E1G6"/>
<evidence type="ECO:0000256" key="2">
    <source>
        <dbReference type="ARBA" id="ARBA00022692"/>
    </source>
</evidence>
<dbReference type="GO" id="GO:0005384">
    <property type="term" value="F:manganese ion transmembrane transporter activity"/>
    <property type="evidence" value="ECO:0007669"/>
    <property type="project" value="InterPro"/>
</dbReference>
<dbReference type="InterPro" id="IPR008217">
    <property type="entry name" value="Ccc1_fam"/>
</dbReference>
<dbReference type="CDD" id="cd01059">
    <property type="entry name" value="CCC1_like"/>
    <property type="match status" value="1"/>
</dbReference>
<evidence type="ECO:0000313" key="7">
    <source>
        <dbReference type="Proteomes" id="UP000714817"/>
    </source>
</evidence>
<gene>
    <name evidence="6" type="ORF">KDA10_02655</name>
</gene>
<comment type="subcellular location">
    <subcellularLocation>
        <location evidence="1">Endomembrane system</location>
        <topology evidence="1">Multi-pass membrane protein</topology>
    </subcellularLocation>
</comment>
<comment type="caution">
    <text evidence="6">The sequence shown here is derived from an EMBL/GenBank/DDBJ whole genome shotgun (WGS) entry which is preliminary data.</text>
</comment>